<dbReference type="PANTHER" id="PTHR43793:SF1">
    <property type="entry name" value="FAD SYNTHASE"/>
    <property type="match status" value="1"/>
</dbReference>
<reference evidence="4 5" key="1">
    <citation type="submission" date="2023-01" db="EMBL/GenBank/DDBJ databases">
        <title>Sequencing of the bacterial strains from artisanal fermented milk Matsoni.</title>
        <authorList>
            <person name="Rozman V."/>
            <person name="Accetto T."/>
            <person name="Bogovic Matijasic B."/>
        </authorList>
    </citation>
    <scope>NUCLEOTIDE SEQUENCE [LARGE SCALE GENOMIC DNA]</scope>
    <source>
        <strain evidence="5">lbl143</strain>
    </source>
</reference>
<dbReference type="PANTHER" id="PTHR43793">
    <property type="entry name" value="FAD SYNTHASE"/>
    <property type="match status" value="1"/>
</dbReference>
<evidence type="ECO:0000256" key="1">
    <source>
        <dbReference type="ARBA" id="ARBA00022679"/>
    </source>
</evidence>
<dbReference type="InterPro" id="IPR004821">
    <property type="entry name" value="Cyt_trans-like"/>
</dbReference>
<dbReference type="InterPro" id="IPR050385">
    <property type="entry name" value="Archaeal_FAD_synthase"/>
</dbReference>
<dbReference type="AlphaFoldDB" id="A0ABD4W409"/>
<dbReference type="EMBL" id="JAQIEV010000064">
    <property type="protein sequence ID" value="MDA3783326.1"/>
    <property type="molecule type" value="Genomic_DNA"/>
</dbReference>
<dbReference type="GO" id="GO:0047348">
    <property type="term" value="F:glycerol-3-phosphate cytidylyltransferase activity"/>
    <property type="evidence" value="ECO:0007669"/>
    <property type="project" value="UniProtKB-EC"/>
</dbReference>
<dbReference type="NCBIfam" id="TIGR00125">
    <property type="entry name" value="cyt_tran_rel"/>
    <property type="match status" value="1"/>
</dbReference>
<evidence type="ECO:0000259" key="3">
    <source>
        <dbReference type="Pfam" id="PF01467"/>
    </source>
</evidence>
<keyword evidence="1 4" id="KW-0808">Transferase</keyword>
<dbReference type="NCBIfam" id="TIGR01518">
    <property type="entry name" value="g3p_cytidyltrns"/>
    <property type="match status" value="1"/>
</dbReference>
<evidence type="ECO:0000256" key="2">
    <source>
        <dbReference type="ARBA" id="ARBA00022695"/>
    </source>
</evidence>
<dbReference type="RefSeq" id="WP_236150321.1">
    <property type="nucleotide sequence ID" value="NZ_BNIA01000080.1"/>
</dbReference>
<dbReference type="EC" id="2.7.7.39" evidence="4"/>
<dbReference type="InterPro" id="IPR006409">
    <property type="entry name" value="G3P_cytidylTrfase"/>
</dbReference>
<protein>
    <submittedName>
        <fullName evidence="4">Glycerol-3-phosphate cytidylyltransferase</fullName>
        <ecNumber evidence="4">2.7.7.39</ecNumber>
    </submittedName>
</protein>
<comment type="caution">
    <text evidence="4">The sequence shown here is derived from an EMBL/GenBank/DDBJ whole genome shotgun (WGS) entry which is preliminary data.</text>
</comment>
<keyword evidence="2 4" id="KW-0548">Nucleotidyltransferase</keyword>
<proteinExistence type="predicted"/>
<sequence>MKRVITYGTFDLLHYGHINLLRRSKALGDYLIVALSTDEFNWKSKHKKTYFSYEERKQLLEAIRYVDLVIPEKDWDQKRSDMHEYHIDTFVMGDDWKGKFDFLKEEGVDVVYLPRTPEISSSKIKQDLYDANTVTGESCLSHDDLDVESKS</sequence>
<dbReference type="Gene3D" id="3.40.50.620">
    <property type="entry name" value="HUPs"/>
    <property type="match status" value="1"/>
</dbReference>
<dbReference type="Proteomes" id="UP001213083">
    <property type="component" value="Unassembled WGS sequence"/>
</dbReference>
<accession>A0ABD4W409</accession>
<dbReference type="Pfam" id="PF01467">
    <property type="entry name" value="CTP_transf_like"/>
    <property type="match status" value="1"/>
</dbReference>
<dbReference type="SUPFAM" id="SSF52374">
    <property type="entry name" value="Nucleotidylyl transferase"/>
    <property type="match status" value="1"/>
</dbReference>
<gene>
    <name evidence="4" type="primary">tagD</name>
    <name evidence="4" type="ORF">PF593_09495</name>
</gene>
<feature type="domain" description="Cytidyltransferase-like" evidence="3">
    <location>
        <begin position="5"/>
        <end position="126"/>
    </location>
</feature>
<name>A0ABD4W409_9LACO</name>
<organism evidence="4 5">
    <name type="scientific">Lactobacillus delbrueckii</name>
    <dbReference type="NCBI Taxonomy" id="1584"/>
    <lineage>
        <taxon>Bacteria</taxon>
        <taxon>Bacillati</taxon>
        <taxon>Bacillota</taxon>
        <taxon>Bacilli</taxon>
        <taxon>Lactobacillales</taxon>
        <taxon>Lactobacillaceae</taxon>
        <taxon>Lactobacillus</taxon>
    </lineage>
</organism>
<evidence type="ECO:0000313" key="5">
    <source>
        <dbReference type="Proteomes" id="UP001213083"/>
    </source>
</evidence>
<evidence type="ECO:0000313" key="4">
    <source>
        <dbReference type="EMBL" id="MDA3783326.1"/>
    </source>
</evidence>
<dbReference type="InterPro" id="IPR014729">
    <property type="entry name" value="Rossmann-like_a/b/a_fold"/>
</dbReference>